<dbReference type="Pfam" id="PF22964">
    <property type="entry name" value="ZER1-like_2nd"/>
    <property type="match status" value="2"/>
</dbReference>
<evidence type="ECO:0000256" key="3">
    <source>
        <dbReference type="ARBA" id="ARBA00022737"/>
    </source>
</evidence>
<evidence type="ECO:0000256" key="2">
    <source>
        <dbReference type="ARBA" id="ARBA00022614"/>
    </source>
</evidence>
<proteinExistence type="inferred from homology"/>
<dbReference type="InterPro" id="IPR055142">
    <property type="entry name" value="ZER1-like_C"/>
</dbReference>
<dbReference type="InterPro" id="IPR011989">
    <property type="entry name" value="ARM-like"/>
</dbReference>
<dbReference type="PANTHER" id="PTHR12904:SF22">
    <property type="entry name" value="ZYG-11 FAMILY MEMBER B, CELL CYCLE REGULATOR"/>
    <property type="match status" value="1"/>
</dbReference>
<evidence type="ECO:0000256" key="4">
    <source>
        <dbReference type="ARBA" id="ARBA00022786"/>
    </source>
</evidence>
<keyword evidence="5" id="KW-1133">Transmembrane helix</keyword>
<feature type="domain" description="Protein zer-1 homolog-like C-terminal" evidence="6">
    <location>
        <begin position="360"/>
        <end position="486"/>
    </location>
</feature>
<dbReference type="InterPro" id="IPR051341">
    <property type="entry name" value="Zyg-11_UBL_adapter"/>
</dbReference>
<organism evidence="8 9">
    <name type="scientific">Oceanites oceanicus</name>
    <name type="common">Wilson's storm petrel</name>
    <name type="synonym">Procellaria oceanica</name>
    <dbReference type="NCBI Taxonomy" id="79653"/>
    <lineage>
        <taxon>Eukaryota</taxon>
        <taxon>Metazoa</taxon>
        <taxon>Chordata</taxon>
        <taxon>Craniata</taxon>
        <taxon>Vertebrata</taxon>
        <taxon>Euteleostomi</taxon>
        <taxon>Archelosauria</taxon>
        <taxon>Archosauria</taxon>
        <taxon>Dinosauria</taxon>
        <taxon>Saurischia</taxon>
        <taxon>Theropoda</taxon>
        <taxon>Coelurosauria</taxon>
        <taxon>Aves</taxon>
        <taxon>Neognathae</taxon>
        <taxon>Neoaves</taxon>
        <taxon>Aequornithes</taxon>
        <taxon>Procellariiformes</taxon>
        <taxon>Hydrobatidae</taxon>
        <taxon>Oceanites</taxon>
    </lineage>
</organism>
<dbReference type="EMBL" id="VWZA01001219">
    <property type="protein sequence ID" value="NXF50471.1"/>
    <property type="molecule type" value="Genomic_DNA"/>
</dbReference>
<feature type="transmembrane region" description="Helical" evidence="5">
    <location>
        <begin position="528"/>
        <end position="546"/>
    </location>
</feature>
<comment type="similarity">
    <text evidence="1">Belongs to the zyg-11 family.</text>
</comment>
<feature type="transmembrane region" description="Helical" evidence="5">
    <location>
        <begin position="499"/>
        <end position="521"/>
    </location>
</feature>
<sequence>QEEASPYSLLDICLNFLTANLEKFCTERQDGTLCLQEPGMFPQEVADRLLQTMAFHGLLNDGTVGIFRGNQMRLKRACIRKAKISAVAFRKAFCHHKLVELDATGVNADITITDIISGLGSNKWIQQNLQCLVLNSLTLSLEDPYERCFSQLSGLRALSITNVLFYNEDLADVASLPRLESLDISNTSVTDITALLTCKDRLKSLTMHHLKCLKMTTTQILDVIRELKYLNHLDISDDKQFTSDIALRLLEQKDILPNLVSLDISGRKHVTDKAVEAFIQQRPTMQFVGLLATDAGYSEFLTGEGNLKVSGEANETQISEALKRYSERAFFVREALFHLFSLTHVMEKTKPEILKLVVIGMRNHPLNLPVQLAASACVFNLTKQDLAAGMPVRLLADVTHLLLKAMEHFPNHQQLQKNCLLSLCSDRILQDVPFNRQVFEAAKLVMQWLCNHEDQNMQRMAVAIISILAAKLSTEQTAQLGAELFIVRVNWKSFQKQKWYFGIWWSPGCMKISSWCLYVFITQCSSSLYVYLPHMVFVLLIFSLSFPPPLQNNIAEVKELHSELMWKDFIDHISKLLHSVEVEVSYFAAGIIAHLISRGEQAWTLSRSQRTSLLEQLHSAILNWPTPECEMVAYRSFNPFFPLLGCFMTPGVQLWAVWAMQHVCSKNPARYCSMLIEEGGLQHLYNIKENVQTDPHVQRIAIAILDSLEKHIMRHGRPPPCRKQQQNKPN</sequence>
<evidence type="ECO:0000259" key="6">
    <source>
        <dbReference type="Pfam" id="PF22964"/>
    </source>
</evidence>
<keyword evidence="3" id="KW-0677">Repeat</keyword>
<feature type="non-terminal residue" evidence="8">
    <location>
        <position position="730"/>
    </location>
</feature>
<feature type="domain" description="Zer-1-like leucine-rich repeats region" evidence="7">
    <location>
        <begin position="174"/>
        <end position="268"/>
    </location>
</feature>
<keyword evidence="9" id="KW-1185">Reference proteome</keyword>
<comment type="caution">
    <text evidence="8">The sequence shown here is derived from an EMBL/GenBank/DDBJ whole genome shotgun (WGS) entry which is preliminary data.</text>
</comment>
<dbReference type="GO" id="GO:0031462">
    <property type="term" value="C:Cul2-RING ubiquitin ligase complex"/>
    <property type="evidence" value="ECO:0007669"/>
    <property type="project" value="TreeGrafter"/>
</dbReference>
<keyword evidence="5" id="KW-0472">Membrane</keyword>
<gene>
    <name evidence="8" type="primary">Zyg11b</name>
    <name evidence="8" type="ORF">OCEOCE_R06606</name>
</gene>
<dbReference type="SUPFAM" id="SSF48371">
    <property type="entry name" value="ARM repeat"/>
    <property type="match status" value="1"/>
</dbReference>
<dbReference type="Proteomes" id="UP000569728">
    <property type="component" value="Unassembled WGS sequence"/>
</dbReference>
<protein>
    <submittedName>
        <fullName evidence="8">ZY11B protein</fullName>
    </submittedName>
</protein>
<feature type="domain" description="Protein zer-1 homolog-like C-terminal" evidence="6">
    <location>
        <begin position="550"/>
        <end position="709"/>
    </location>
</feature>
<evidence type="ECO:0000313" key="8">
    <source>
        <dbReference type="EMBL" id="NXF50471.1"/>
    </source>
</evidence>
<name>A0A7K8U830_OCEOC</name>
<dbReference type="SUPFAM" id="SSF52047">
    <property type="entry name" value="RNI-like"/>
    <property type="match status" value="1"/>
</dbReference>
<evidence type="ECO:0000259" key="7">
    <source>
        <dbReference type="Pfam" id="PF25013"/>
    </source>
</evidence>
<dbReference type="OrthoDB" id="120976at2759"/>
<evidence type="ECO:0000256" key="1">
    <source>
        <dbReference type="ARBA" id="ARBA00009420"/>
    </source>
</evidence>
<reference evidence="8 9" key="1">
    <citation type="submission" date="2019-09" db="EMBL/GenBank/DDBJ databases">
        <title>Bird 10,000 Genomes (B10K) Project - Family phase.</title>
        <authorList>
            <person name="Zhang G."/>
        </authorList>
    </citation>
    <scope>NUCLEOTIDE SEQUENCE [LARGE SCALE GENOMIC DNA]</scope>
    <source>
        <strain evidence="8">B10K-CU-031-11</strain>
        <tissue evidence="8">Muscle</tissue>
    </source>
</reference>
<keyword evidence="4" id="KW-0833">Ubl conjugation pathway</keyword>
<evidence type="ECO:0000256" key="5">
    <source>
        <dbReference type="SAM" id="Phobius"/>
    </source>
</evidence>
<dbReference type="FunFam" id="3.80.10.10:FF:001025">
    <property type="entry name" value="Protein zyg-11 homolog A"/>
    <property type="match status" value="1"/>
</dbReference>
<dbReference type="AlphaFoldDB" id="A0A7K8U830"/>
<feature type="non-terminal residue" evidence="8">
    <location>
        <position position="1"/>
    </location>
</feature>
<accession>A0A7K8U830</accession>
<dbReference type="Gene3D" id="1.25.10.10">
    <property type="entry name" value="Leucine-rich Repeat Variant"/>
    <property type="match status" value="1"/>
</dbReference>
<keyword evidence="2" id="KW-0433">Leucine-rich repeat</keyword>
<dbReference type="InterPro" id="IPR016024">
    <property type="entry name" value="ARM-type_fold"/>
</dbReference>
<dbReference type="InterPro" id="IPR056845">
    <property type="entry name" value="LRR_Zer-1"/>
</dbReference>
<keyword evidence="5" id="KW-0812">Transmembrane</keyword>
<evidence type="ECO:0000313" key="9">
    <source>
        <dbReference type="Proteomes" id="UP000569728"/>
    </source>
</evidence>
<dbReference type="InterPro" id="IPR032675">
    <property type="entry name" value="LRR_dom_sf"/>
</dbReference>
<dbReference type="Gene3D" id="3.80.10.10">
    <property type="entry name" value="Ribonuclease Inhibitor"/>
    <property type="match status" value="2"/>
</dbReference>
<dbReference type="Pfam" id="PF25013">
    <property type="entry name" value="LRR_Zer-1"/>
    <property type="match status" value="1"/>
</dbReference>
<dbReference type="PANTHER" id="PTHR12904">
    <property type="match status" value="1"/>
</dbReference>